<comment type="caution">
    <text evidence="2">The sequence shown here is derived from an EMBL/GenBank/DDBJ whole genome shotgun (WGS) entry which is preliminary data.</text>
</comment>
<gene>
    <name evidence="2" type="ORF">GUJ93_ZPchr0003g16869</name>
</gene>
<reference evidence="2" key="1">
    <citation type="journal article" date="2021" name="bioRxiv">
        <title>Whole Genome Assembly and Annotation of Northern Wild Rice, Zizania palustris L., Supports a Whole Genome Duplication in the Zizania Genus.</title>
        <authorList>
            <person name="Haas M."/>
            <person name="Kono T."/>
            <person name="Macchietto M."/>
            <person name="Millas R."/>
            <person name="McGilp L."/>
            <person name="Shao M."/>
            <person name="Duquette J."/>
            <person name="Hirsch C.N."/>
            <person name="Kimball J."/>
        </authorList>
    </citation>
    <scope>NUCLEOTIDE SEQUENCE</scope>
    <source>
        <tissue evidence="2">Fresh leaf tissue</tissue>
    </source>
</reference>
<keyword evidence="3" id="KW-1185">Reference proteome</keyword>
<dbReference type="Proteomes" id="UP000729402">
    <property type="component" value="Unassembled WGS sequence"/>
</dbReference>
<dbReference type="EMBL" id="JAAALK010000286">
    <property type="protein sequence ID" value="KAG8062270.1"/>
    <property type="molecule type" value="Genomic_DNA"/>
</dbReference>
<dbReference type="AlphaFoldDB" id="A0A8J5RPF5"/>
<evidence type="ECO:0000313" key="3">
    <source>
        <dbReference type="Proteomes" id="UP000729402"/>
    </source>
</evidence>
<evidence type="ECO:0000256" key="1">
    <source>
        <dbReference type="SAM" id="MobiDB-lite"/>
    </source>
</evidence>
<accession>A0A8J5RPF5</accession>
<proteinExistence type="predicted"/>
<feature type="compositionally biased region" description="Basic and acidic residues" evidence="1">
    <location>
        <begin position="35"/>
        <end position="56"/>
    </location>
</feature>
<name>A0A8J5RPF5_ZIZPA</name>
<feature type="compositionally biased region" description="Basic and acidic residues" evidence="1">
    <location>
        <begin position="73"/>
        <end position="82"/>
    </location>
</feature>
<feature type="region of interest" description="Disordered" evidence="1">
    <location>
        <begin position="1"/>
        <end position="82"/>
    </location>
</feature>
<protein>
    <submittedName>
        <fullName evidence="2">Uncharacterized protein</fullName>
    </submittedName>
</protein>
<evidence type="ECO:0000313" key="2">
    <source>
        <dbReference type="EMBL" id="KAG8062270.1"/>
    </source>
</evidence>
<organism evidence="2 3">
    <name type="scientific">Zizania palustris</name>
    <name type="common">Northern wild rice</name>
    <dbReference type="NCBI Taxonomy" id="103762"/>
    <lineage>
        <taxon>Eukaryota</taxon>
        <taxon>Viridiplantae</taxon>
        <taxon>Streptophyta</taxon>
        <taxon>Embryophyta</taxon>
        <taxon>Tracheophyta</taxon>
        <taxon>Spermatophyta</taxon>
        <taxon>Magnoliopsida</taxon>
        <taxon>Liliopsida</taxon>
        <taxon>Poales</taxon>
        <taxon>Poaceae</taxon>
        <taxon>BOP clade</taxon>
        <taxon>Oryzoideae</taxon>
        <taxon>Oryzeae</taxon>
        <taxon>Zizaniinae</taxon>
        <taxon>Zizania</taxon>
    </lineage>
</organism>
<sequence>MFGSNNKGLHGGEEVGETTMVWSRGFRDLRRRGSKRDDGGSTRHGGDLVRRSDDNQAHGLRGSKRGNDSQCKGSEKEKTATR</sequence>
<reference evidence="2" key="2">
    <citation type="submission" date="2021-02" db="EMBL/GenBank/DDBJ databases">
        <authorList>
            <person name="Kimball J.A."/>
            <person name="Haas M.W."/>
            <person name="Macchietto M."/>
            <person name="Kono T."/>
            <person name="Duquette J."/>
            <person name="Shao M."/>
        </authorList>
    </citation>
    <scope>NUCLEOTIDE SEQUENCE</scope>
    <source>
        <tissue evidence="2">Fresh leaf tissue</tissue>
    </source>
</reference>